<reference evidence="1 2" key="1">
    <citation type="journal article" date="2023" name="Sci. Data">
        <title>Genome assembly of the Korean intertidal mud-creeper Batillaria attramentaria.</title>
        <authorList>
            <person name="Patra A.K."/>
            <person name="Ho P.T."/>
            <person name="Jun S."/>
            <person name="Lee S.J."/>
            <person name="Kim Y."/>
            <person name="Won Y.J."/>
        </authorList>
    </citation>
    <scope>NUCLEOTIDE SEQUENCE [LARGE SCALE GENOMIC DNA]</scope>
    <source>
        <strain evidence="1">Wonlab-2016</strain>
    </source>
</reference>
<dbReference type="Proteomes" id="UP001519460">
    <property type="component" value="Unassembled WGS sequence"/>
</dbReference>
<evidence type="ECO:0000313" key="1">
    <source>
        <dbReference type="EMBL" id="KAK7475906.1"/>
    </source>
</evidence>
<name>A0ABD0JMK2_9CAEN</name>
<organism evidence="1 2">
    <name type="scientific">Batillaria attramentaria</name>
    <dbReference type="NCBI Taxonomy" id="370345"/>
    <lineage>
        <taxon>Eukaryota</taxon>
        <taxon>Metazoa</taxon>
        <taxon>Spiralia</taxon>
        <taxon>Lophotrochozoa</taxon>
        <taxon>Mollusca</taxon>
        <taxon>Gastropoda</taxon>
        <taxon>Caenogastropoda</taxon>
        <taxon>Sorbeoconcha</taxon>
        <taxon>Cerithioidea</taxon>
        <taxon>Batillariidae</taxon>
        <taxon>Batillaria</taxon>
    </lineage>
</organism>
<comment type="caution">
    <text evidence="1">The sequence shown here is derived from an EMBL/GenBank/DDBJ whole genome shotgun (WGS) entry which is preliminary data.</text>
</comment>
<proteinExistence type="predicted"/>
<keyword evidence="2" id="KW-1185">Reference proteome</keyword>
<dbReference type="EMBL" id="JACVVK020000391">
    <property type="protein sequence ID" value="KAK7475906.1"/>
    <property type="molecule type" value="Genomic_DNA"/>
</dbReference>
<evidence type="ECO:0000313" key="2">
    <source>
        <dbReference type="Proteomes" id="UP001519460"/>
    </source>
</evidence>
<accession>A0ABD0JMK2</accession>
<gene>
    <name evidence="1" type="ORF">BaRGS_00032874</name>
</gene>
<sequence length="69" mass="7382">MRPLSCDAMHDIQSTVTLDSAASALVAVTLIIPPGRLHGVCLSAPGTRPLACVVIDRREERQNEEAAEE</sequence>
<protein>
    <submittedName>
        <fullName evidence="1">Uncharacterized protein</fullName>
    </submittedName>
</protein>
<dbReference type="AlphaFoldDB" id="A0ABD0JMK2"/>